<dbReference type="PANTHER" id="PTHR42647">
    <property type="entry name" value="SBP (S-RIBONUCLEASE BINDING PROTEIN) FAMILY PROTEIN"/>
    <property type="match status" value="1"/>
</dbReference>
<reference evidence="6 7" key="1">
    <citation type="submission" date="2012-08" db="EMBL/GenBank/DDBJ databases">
        <title>Oryza genome evolution.</title>
        <authorList>
            <person name="Wing R.A."/>
        </authorList>
    </citation>
    <scope>NUCLEOTIDE SEQUENCE</scope>
</reference>
<organism evidence="6 7">
    <name type="scientific">Leersia perrieri</name>
    <dbReference type="NCBI Taxonomy" id="77586"/>
    <lineage>
        <taxon>Eukaryota</taxon>
        <taxon>Viridiplantae</taxon>
        <taxon>Streptophyta</taxon>
        <taxon>Embryophyta</taxon>
        <taxon>Tracheophyta</taxon>
        <taxon>Spermatophyta</taxon>
        <taxon>Magnoliopsida</taxon>
        <taxon>Liliopsida</taxon>
        <taxon>Poales</taxon>
        <taxon>Poaceae</taxon>
        <taxon>BOP clade</taxon>
        <taxon>Oryzoideae</taxon>
        <taxon>Oryzeae</taxon>
        <taxon>Oryzinae</taxon>
        <taxon>Leersia</taxon>
    </lineage>
</organism>
<keyword evidence="2" id="KW-0863">Zinc-finger</keyword>
<evidence type="ECO:0000313" key="6">
    <source>
        <dbReference type="EnsemblPlants" id="LPERR07G23220.1"/>
    </source>
</evidence>
<evidence type="ECO:0000256" key="2">
    <source>
        <dbReference type="ARBA" id="ARBA00022771"/>
    </source>
</evidence>
<reference evidence="6" key="3">
    <citation type="submission" date="2015-04" db="UniProtKB">
        <authorList>
            <consortium name="EnsemblPlants"/>
        </authorList>
    </citation>
    <scope>IDENTIFICATION</scope>
</reference>
<dbReference type="Proteomes" id="UP000032180">
    <property type="component" value="Chromosome 7"/>
</dbReference>
<sequence length="174" mass="18423">MSILPFFLLSSQNKGEKKKEKKRPGIAGHLLLSPPPPPPPHPHLLAVAGHLLLSPSRRLQEKEAELDAARRRTADLEERLRQASGEAQEWCGLARNNEAVSAAAPAQIADDDAQSCCFATKVACDGSEATSPTAKWSCKWCGEGDATVLLLPVATTTATPSLPSGCTAATGPHR</sequence>
<evidence type="ECO:0000256" key="3">
    <source>
        <dbReference type="ARBA" id="ARBA00022833"/>
    </source>
</evidence>
<evidence type="ECO:0000256" key="1">
    <source>
        <dbReference type="ARBA" id="ARBA00022723"/>
    </source>
</evidence>
<feature type="compositionally biased region" description="Pro residues" evidence="5">
    <location>
        <begin position="33"/>
        <end position="42"/>
    </location>
</feature>
<keyword evidence="4" id="KW-0175">Coiled coil</keyword>
<dbReference type="GO" id="GO:0004842">
    <property type="term" value="F:ubiquitin-protein transferase activity"/>
    <property type="evidence" value="ECO:0007669"/>
    <property type="project" value="TreeGrafter"/>
</dbReference>
<feature type="region of interest" description="Disordered" evidence="5">
    <location>
        <begin position="13"/>
        <end position="45"/>
    </location>
</feature>
<proteinExistence type="predicted"/>
<evidence type="ECO:0000313" key="7">
    <source>
        <dbReference type="Proteomes" id="UP000032180"/>
    </source>
</evidence>
<reference evidence="7" key="2">
    <citation type="submission" date="2013-12" db="EMBL/GenBank/DDBJ databases">
        <authorList>
            <person name="Yu Y."/>
            <person name="Lee S."/>
            <person name="de Baynast K."/>
            <person name="Wissotski M."/>
            <person name="Liu L."/>
            <person name="Talag J."/>
            <person name="Goicoechea J."/>
            <person name="Angelova A."/>
            <person name="Jetty R."/>
            <person name="Kudrna D."/>
            <person name="Golser W."/>
            <person name="Rivera L."/>
            <person name="Zhang J."/>
            <person name="Wing R."/>
        </authorList>
    </citation>
    <scope>NUCLEOTIDE SEQUENCE</scope>
</reference>
<feature type="coiled-coil region" evidence="4">
    <location>
        <begin position="59"/>
        <end position="86"/>
    </location>
</feature>
<dbReference type="STRING" id="77586.A0A0D9X2Y4"/>
<dbReference type="PANTHER" id="PTHR42647:SF68">
    <property type="entry name" value="OS11G0542100 PROTEIN"/>
    <property type="match status" value="1"/>
</dbReference>
<dbReference type="Gramene" id="LPERR07G23220.1">
    <property type="protein sequence ID" value="LPERR07G23220.1"/>
    <property type="gene ID" value="LPERR07G23220"/>
</dbReference>
<accession>A0A0D9X2Y4</accession>
<keyword evidence="7" id="KW-1185">Reference proteome</keyword>
<protein>
    <submittedName>
        <fullName evidence="6">Uncharacterized protein</fullName>
    </submittedName>
</protein>
<keyword evidence="3" id="KW-0862">Zinc</keyword>
<dbReference type="AlphaFoldDB" id="A0A0D9X2Y4"/>
<dbReference type="EnsemblPlants" id="LPERR07G23220.1">
    <property type="protein sequence ID" value="LPERR07G23220.1"/>
    <property type="gene ID" value="LPERR07G23220"/>
</dbReference>
<dbReference type="GO" id="GO:0008270">
    <property type="term" value="F:zinc ion binding"/>
    <property type="evidence" value="ECO:0007669"/>
    <property type="project" value="UniProtKB-KW"/>
</dbReference>
<dbReference type="HOGENOM" id="CLU_1542294_0_0_1"/>
<evidence type="ECO:0000256" key="5">
    <source>
        <dbReference type="SAM" id="MobiDB-lite"/>
    </source>
</evidence>
<name>A0A0D9X2Y4_9ORYZ</name>
<evidence type="ECO:0000256" key="4">
    <source>
        <dbReference type="SAM" id="Coils"/>
    </source>
</evidence>
<keyword evidence="1" id="KW-0479">Metal-binding</keyword>